<dbReference type="AlphaFoldDB" id="A0A660HN03"/>
<proteinExistence type="predicted"/>
<dbReference type="GO" id="GO:0016226">
    <property type="term" value="P:iron-sulfur cluster assembly"/>
    <property type="evidence" value="ECO:0007669"/>
    <property type="project" value="InterPro"/>
</dbReference>
<dbReference type="Pfam" id="PF01592">
    <property type="entry name" value="NifU_N"/>
    <property type="match status" value="1"/>
</dbReference>
<name>A0A660HN03_ZIZJU</name>
<dbReference type="Proteomes" id="UP000272462">
    <property type="component" value="Chromosome"/>
</dbReference>
<keyword evidence="3" id="KW-1185">Reference proteome</keyword>
<sequence length="142" mass="16531">MNQLYRDLIVKHYHNPSNKGLIKNNELINYCVMKEKNISCSDEIILQVKFENKNIVDIKYEVKGCAILIASASLMSICLKKNDLILAIKKIKHFCNMLKNEIFDPQLLDDELLVFETIKDFPGRFKCASIPWKLLLQMINIQ</sequence>
<evidence type="ECO:0000313" key="2">
    <source>
        <dbReference type="EMBL" id="AYJ01421.1"/>
    </source>
</evidence>
<dbReference type="RefSeq" id="WP_121464134.1">
    <property type="nucleotide sequence ID" value="NZ_CP025121.1"/>
</dbReference>
<evidence type="ECO:0000313" key="3">
    <source>
        <dbReference type="Proteomes" id="UP000272462"/>
    </source>
</evidence>
<evidence type="ECO:0000259" key="1">
    <source>
        <dbReference type="Pfam" id="PF01592"/>
    </source>
</evidence>
<dbReference type="PANTHER" id="PTHR10093">
    <property type="entry name" value="IRON-SULFUR CLUSTER ASSEMBLY ENZYME NIFU HOMOLOG"/>
    <property type="match status" value="1"/>
</dbReference>
<dbReference type="OrthoDB" id="9804157at2"/>
<dbReference type="EMBL" id="CP025121">
    <property type="protein sequence ID" value="AYJ01421.1"/>
    <property type="molecule type" value="Genomic_DNA"/>
</dbReference>
<dbReference type="KEGG" id="pzi:CWO85_02830"/>
<dbReference type="InterPro" id="IPR002871">
    <property type="entry name" value="NIF_FeS_clus_asmbl_NifU_N"/>
</dbReference>
<accession>A0A660HN03</accession>
<dbReference type="NCBIfam" id="TIGR01994">
    <property type="entry name" value="SUF_scaf_2"/>
    <property type="match status" value="1"/>
</dbReference>
<dbReference type="GO" id="GO:0005506">
    <property type="term" value="F:iron ion binding"/>
    <property type="evidence" value="ECO:0007669"/>
    <property type="project" value="InterPro"/>
</dbReference>
<dbReference type="Gene3D" id="3.90.1010.10">
    <property type="match status" value="1"/>
</dbReference>
<dbReference type="SUPFAM" id="SSF82649">
    <property type="entry name" value="SufE/NifU"/>
    <property type="match status" value="1"/>
</dbReference>
<feature type="domain" description="NIF system FeS cluster assembly NifU N-terminal" evidence="1">
    <location>
        <begin position="5"/>
        <end position="126"/>
    </location>
</feature>
<organism evidence="2 3">
    <name type="scientific">Ziziphus jujuba witches'-broom phytoplasma</name>
    <dbReference type="NCBI Taxonomy" id="135727"/>
    <lineage>
        <taxon>Bacteria</taxon>
        <taxon>Bacillati</taxon>
        <taxon>Mycoplasmatota</taxon>
        <taxon>Mollicutes</taxon>
        <taxon>Acholeplasmatales</taxon>
        <taxon>Acholeplasmataceae</taxon>
        <taxon>Candidatus Phytoplasma</taxon>
        <taxon>16SrV (Elm yellows group)</taxon>
    </lineage>
</organism>
<reference evidence="2 3" key="1">
    <citation type="journal article" date="2018" name="BMC Genomics">
        <title>Comparative genome analysis of jujube witches'-broom Phytoplasma, an obligate pathogen that causes jujube witches'-broom disease.</title>
        <authorList>
            <person name="Wang J."/>
            <person name="Song L."/>
            <person name="Jiao Q."/>
            <person name="Yang S."/>
            <person name="Gao R."/>
            <person name="Lu X."/>
            <person name="Zhou G."/>
        </authorList>
    </citation>
    <scope>NUCLEOTIDE SEQUENCE [LARGE SCALE GENOMIC DNA]</scope>
    <source>
        <strain evidence="2">Jwb-nky</strain>
    </source>
</reference>
<dbReference type="GO" id="GO:0051536">
    <property type="term" value="F:iron-sulfur cluster binding"/>
    <property type="evidence" value="ECO:0007669"/>
    <property type="project" value="InterPro"/>
</dbReference>
<protein>
    <submittedName>
        <fullName evidence="2">SUF system NifU family Fe-S cluster assembly protein</fullName>
    </submittedName>
</protein>
<gene>
    <name evidence="2" type="ORF">CWO85_02830</name>
</gene>
<dbReference type="CDD" id="cd06664">
    <property type="entry name" value="IscU_like"/>
    <property type="match status" value="1"/>
</dbReference>